<evidence type="ECO:0000313" key="4">
    <source>
        <dbReference type="Proteomes" id="UP001205105"/>
    </source>
</evidence>
<dbReference type="SUPFAM" id="SSF49562">
    <property type="entry name" value="C2 domain (Calcium/lipid-binding domain, CaLB)"/>
    <property type="match status" value="1"/>
</dbReference>
<dbReference type="AlphaFoldDB" id="A0AAD5H0W1"/>
<dbReference type="Pfam" id="PF01764">
    <property type="entry name" value="Lipase_3"/>
    <property type="match status" value="1"/>
</dbReference>
<name>A0AAD5H0W1_9CHLO</name>
<feature type="region of interest" description="Disordered" evidence="1">
    <location>
        <begin position="26"/>
        <end position="61"/>
    </location>
</feature>
<proteinExistence type="predicted"/>
<organism evidence="3 4">
    <name type="scientific">Chlorella ohadii</name>
    <dbReference type="NCBI Taxonomy" id="2649997"/>
    <lineage>
        <taxon>Eukaryota</taxon>
        <taxon>Viridiplantae</taxon>
        <taxon>Chlorophyta</taxon>
        <taxon>core chlorophytes</taxon>
        <taxon>Trebouxiophyceae</taxon>
        <taxon>Chlorellales</taxon>
        <taxon>Chlorellaceae</taxon>
        <taxon>Chlorella clade</taxon>
        <taxon>Chlorella</taxon>
    </lineage>
</organism>
<accession>A0AAD5H0W1</accession>
<feature type="domain" description="C2" evidence="2">
    <location>
        <begin position="122"/>
        <end position="240"/>
    </location>
</feature>
<dbReference type="SMART" id="SM00239">
    <property type="entry name" value="C2"/>
    <property type="match status" value="1"/>
</dbReference>
<dbReference type="Pfam" id="PF00168">
    <property type="entry name" value="C2"/>
    <property type="match status" value="1"/>
</dbReference>
<evidence type="ECO:0000313" key="3">
    <source>
        <dbReference type="EMBL" id="KAI7836015.1"/>
    </source>
</evidence>
<dbReference type="GO" id="GO:0006629">
    <property type="term" value="P:lipid metabolic process"/>
    <property type="evidence" value="ECO:0007669"/>
    <property type="project" value="InterPro"/>
</dbReference>
<dbReference type="Proteomes" id="UP001205105">
    <property type="component" value="Unassembled WGS sequence"/>
</dbReference>
<dbReference type="PANTHER" id="PTHR47759:SF2">
    <property type="entry name" value="TRIGLYCERIDE LIPASE"/>
    <property type="match status" value="1"/>
</dbReference>
<dbReference type="CDD" id="cd00519">
    <property type="entry name" value="Lipase_3"/>
    <property type="match status" value="1"/>
</dbReference>
<protein>
    <recommendedName>
        <fullName evidence="2">C2 domain-containing protein</fullName>
    </recommendedName>
</protein>
<dbReference type="EMBL" id="JADXDR010000209">
    <property type="protein sequence ID" value="KAI7836015.1"/>
    <property type="molecule type" value="Genomic_DNA"/>
</dbReference>
<sequence>MQAVAGPRLAQCSGAGLALARRRTLPLPPAQRRHPGNTGTGSAAASRSLRPLQRQVQAASRPTAVASAAAADAAAAVSADEDPSTAFDWQLGLALAGCAFEAYNAVEPEEGSPFLKMTSGGGTEVTFVSEEFLQRKFAGLVEVTVQSASSLPAADWWPSSKSDPYAVVNIGDSAAATSVINQELNPQWGESFYLFARDLENQRLTVRVLDADVGKADDLLGTTMRGLKDLADGEARDLELPLRGPKGEAGTISLRLRFLPFGEDGSLAEEATRQRMGGPVTGSPPATIMSSPWRVLQKSVLSAADAMFDPVAFIENHDSDTQAWLFWNPESRSLCIAFRGTEQAKWKDILTDLLLVPASLDPEGLAERPWVPRSGQQAEGGPPNLEAAVAALQSKRLELRAAVANGLRAVFQQQQQRQQGRQAAAAAGGTAGEEGEQADEEAVWVHNGFLDAYASVRSEVMRLLETVLAGEEEPWTLYITGHSLGGALATLCTFDCARRVWRGGAVRPHIVHYNYGSPRVGNKAFADAFDRLVPNTWRVANTNDAVASVPRMLGYCHVGHKAELSGEGQLELTRNSSRTLGEGAEMGDIALAAVVNLPALTEKLLAADGSSGAGDSAAQAAKPALLSAAAALASAASTLAGSGKEQAAGAAAELAAEAGAAAAAAGAADVPSAADVQALLEDEINAMNRLLDGSALSEHLEPLYLENLQRAIERLRQANGGSSSN</sequence>
<dbReference type="Gene3D" id="3.40.50.1820">
    <property type="entry name" value="alpha/beta hydrolase"/>
    <property type="match status" value="1"/>
</dbReference>
<dbReference type="InterPro" id="IPR002921">
    <property type="entry name" value="Fungal_lipase-type"/>
</dbReference>
<gene>
    <name evidence="3" type="ORF">COHA_010099</name>
</gene>
<evidence type="ECO:0000256" key="1">
    <source>
        <dbReference type="SAM" id="MobiDB-lite"/>
    </source>
</evidence>
<dbReference type="PROSITE" id="PS50004">
    <property type="entry name" value="C2"/>
    <property type="match status" value="1"/>
</dbReference>
<dbReference type="CDD" id="cd00030">
    <property type="entry name" value="C2"/>
    <property type="match status" value="1"/>
</dbReference>
<dbReference type="InterPro" id="IPR000008">
    <property type="entry name" value="C2_dom"/>
</dbReference>
<dbReference type="PANTHER" id="PTHR47759">
    <property type="entry name" value="OS04G0509100 PROTEIN"/>
    <property type="match status" value="1"/>
</dbReference>
<dbReference type="InterPro" id="IPR029058">
    <property type="entry name" value="AB_hydrolase_fold"/>
</dbReference>
<comment type="caution">
    <text evidence="3">The sequence shown here is derived from an EMBL/GenBank/DDBJ whole genome shotgun (WGS) entry which is preliminary data.</text>
</comment>
<dbReference type="Gene3D" id="2.60.40.150">
    <property type="entry name" value="C2 domain"/>
    <property type="match status" value="1"/>
</dbReference>
<reference evidence="3" key="1">
    <citation type="submission" date="2020-11" db="EMBL/GenBank/DDBJ databases">
        <title>Chlorella ohadii genome sequencing and assembly.</title>
        <authorList>
            <person name="Murik O."/>
            <person name="Treves H."/>
            <person name="Kedem I."/>
            <person name="Shotland Y."/>
            <person name="Kaplan A."/>
        </authorList>
    </citation>
    <scope>NUCLEOTIDE SEQUENCE</scope>
    <source>
        <strain evidence="3">1</strain>
    </source>
</reference>
<keyword evidence="4" id="KW-1185">Reference proteome</keyword>
<evidence type="ECO:0000259" key="2">
    <source>
        <dbReference type="PROSITE" id="PS50004"/>
    </source>
</evidence>
<dbReference type="InterPro" id="IPR035892">
    <property type="entry name" value="C2_domain_sf"/>
</dbReference>
<dbReference type="SUPFAM" id="SSF53474">
    <property type="entry name" value="alpha/beta-Hydrolases"/>
    <property type="match status" value="1"/>
</dbReference>